<dbReference type="InterPro" id="IPR036895">
    <property type="entry name" value="Uracil-DNA_glycosylase-like_sf"/>
</dbReference>
<proteinExistence type="predicted"/>
<evidence type="ECO:0000259" key="1">
    <source>
        <dbReference type="SMART" id="SM00986"/>
    </source>
</evidence>
<keyword evidence="3" id="KW-1185">Reference proteome</keyword>
<organism evidence="2 3">
    <name type="scientific">Rheinheimera nanhaiensis E407-8</name>
    <dbReference type="NCBI Taxonomy" id="562729"/>
    <lineage>
        <taxon>Bacteria</taxon>
        <taxon>Pseudomonadati</taxon>
        <taxon>Pseudomonadota</taxon>
        <taxon>Gammaproteobacteria</taxon>
        <taxon>Chromatiales</taxon>
        <taxon>Chromatiaceae</taxon>
        <taxon>Rheinheimera</taxon>
    </lineage>
</organism>
<comment type="caution">
    <text evidence="2">The sequence shown here is derived from an EMBL/GenBank/DDBJ whole genome shotgun (WGS) entry which is preliminary data.</text>
</comment>
<dbReference type="NCBIfam" id="TIGR04274">
    <property type="entry name" value="hypoxanDNAglyco"/>
    <property type="match status" value="1"/>
</dbReference>
<dbReference type="InterPro" id="IPR026353">
    <property type="entry name" value="Hypoxan-DNA_Glyclase"/>
</dbReference>
<dbReference type="RefSeq" id="WP_008224003.1">
    <property type="nucleotide sequence ID" value="NZ_BAFK01000028.1"/>
</dbReference>
<dbReference type="Gene3D" id="3.40.470.10">
    <property type="entry name" value="Uracil-DNA glycosylase-like domain"/>
    <property type="match status" value="1"/>
</dbReference>
<dbReference type="SMART" id="SM00986">
    <property type="entry name" value="UDG"/>
    <property type="match status" value="1"/>
</dbReference>
<reference evidence="2 3" key="1">
    <citation type="journal article" date="2012" name="J. Bacteriol.">
        <title>Genome Sequence of the Protease-Producing Bacterium Rheinheimera nanhaiensis E407-8T, Isolated from Deep-Sea Sediment of the South China Sea.</title>
        <authorList>
            <person name="Zhang X.-Y."/>
            <person name="Zhang Y.-J."/>
            <person name="Qin Q.-L."/>
            <person name="Xie B.-B."/>
            <person name="Chen X.-L."/>
            <person name="Zhou B.-C."/>
            <person name="Zhang Y.-Z."/>
        </authorList>
    </citation>
    <scope>NUCLEOTIDE SEQUENCE [LARGE SCALE GENOMIC DNA]</scope>
    <source>
        <strain evidence="2 3">E407-8</strain>
    </source>
</reference>
<dbReference type="InterPro" id="IPR005122">
    <property type="entry name" value="Uracil-DNA_glycosylase-like"/>
</dbReference>
<dbReference type="EMBL" id="BAFK01000028">
    <property type="protein sequence ID" value="GAB60442.1"/>
    <property type="molecule type" value="Genomic_DNA"/>
</dbReference>
<dbReference type="STRING" id="562729.RNAN_3466"/>
<evidence type="ECO:0000313" key="2">
    <source>
        <dbReference type="EMBL" id="GAB60442.1"/>
    </source>
</evidence>
<evidence type="ECO:0000313" key="3">
    <source>
        <dbReference type="Proteomes" id="UP000004374"/>
    </source>
</evidence>
<name>I1E2B4_9GAMM</name>
<protein>
    <recommendedName>
        <fullName evidence="1">Uracil-DNA glycosylase-like domain-containing protein</fullName>
    </recommendedName>
</protein>
<dbReference type="Proteomes" id="UP000004374">
    <property type="component" value="Unassembled WGS sequence"/>
</dbReference>
<dbReference type="SUPFAM" id="SSF52141">
    <property type="entry name" value="Uracil-DNA glycosylase-like"/>
    <property type="match status" value="1"/>
</dbReference>
<feature type="domain" description="Uracil-DNA glycosylase-like" evidence="1">
    <location>
        <begin position="14"/>
        <end position="169"/>
    </location>
</feature>
<dbReference type="AlphaFoldDB" id="I1E2B4"/>
<dbReference type="Pfam" id="PF03167">
    <property type="entry name" value="UDG"/>
    <property type="match status" value="1"/>
</dbReference>
<sequence length="174" mass="19159">METQAETALLNGLAAQYNDKARLLVLGSMPGSVSLAQQQYYGHPRNAFWPIMASLLQFPLSLSYPERLAQLQQHGVALWDVIGCCQRRGSLDSAIRAEQANDFTSLFARLPQLRAIAFNGAKAGQSFQRRVLPLTTLPPGISLLYLPSTSPAHASLSFQQKLLEWQKLSAFLSS</sequence>
<accession>I1E2B4</accession>
<dbReference type="CDD" id="cd10032">
    <property type="entry name" value="UDG-F6_HDG"/>
    <property type="match status" value="1"/>
</dbReference>
<gene>
    <name evidence="2" type="ORF">RNAN_3466</name>
</gene>
<dbReference type="SMART" id="SM00987">
    <property type="entry name" value="UreE_C"/>
    <property type="match status" value="1"/>
</dbReference>